<dbReference type="Gene3D" id="2.130.10.10">
    <property type="entry name" value="YVTN repeat-like/Quinoprotein amine dehydrogenase"/>
    <property type="match status" value="1"/>
</dbReference>
<gene>
    <name evidence="1" type="ORF">S03H2_46161</name>
</gene>
<proteinExistence type="predicted"/>
<protein>
    <submittedName>
        <fullName evidence="1">Uncharacterized protein</fullName>
    </submittedName>
</protein>
<organism evidence="1">
    <name type="scientific">marine sediment metagenome</name>
    <dbReference type="NCBI Taxonomy" id="412755"/>
    <lineage>
        <taxon>unclassified sequences</taxon>
        <taxon>metagenomes</taxon>
        <taxon>ecological metagenomes</taxon>
    </lineage>
</organism>
<feature type="non-terminal residue" evidence="1">
    <location>
        <position position="266"/>
    </location>
</feature>
<evidence type="ECO:0000313" key="1">
    <source>
        <dbReference type="EMBL" id="GAH75709.1"/>
    </source>
</evidence>
<dbReference type="InterPro" id="IPR015943">
    <property type="entry name" value="WD40/YVTN_repeat-like_dom_sf"/>
</dbReference>
<dbReference type="InterPro" id="IPR011044">
    <property type="entry name" value="Quino_amine_DH_bsu"/>
</dbReference>
<name>X1JBG7_9ZZZZ</name>
<dbReference type="AlphaFoldDB" id="X1JBG7"/>
<accession>X1JBG7</accession>
<comment type="caution">
    <text evidence="1">The sequence shown here is derived from an EMBL/GenBank/DDBJ whole genome shotgun (WGS) entry which is preliminary data.</text>
</comment>
<dbReference type="EMBL" id="BARU01028964">
    <property type="protein sequence ID" value="GAH75709.1"/>
    <property type="molecule type" value="Genomic_DNA"/>
</dbReference>
<feature type="non-terminal residue" evidence="1">
    <location>
        <position position="1"/>
    </location>
</feature>
<reference evidence="1" key="1">
    <citation type="journal article" date="2014" name="Front. Microbiol.">
        <title>High frequency of phylogenetically diverse reductive dehalogenase-homologous genes in deep subseafloor sedimentary metagenomes.</title>
        <authorList>
            <person name="Kawai M."/>
            <person name="Futagami T."/>
            <person name="Toyoda A."/>
            <person name="Takaki Y."/>
            <person name="Nishi S."/>
            <person name="Hori S."/>
            <person name="Arai W."/>
            <person name="Tsubouchi T."/>
            <person name="Morono Y."/>
            <person name="Uchiyama I."/>
            <person name="Ito T."/>
            <person name="Fujiyama A."/>
            <person name="Inagaki F."/>
            <person name="Takami H."/>
        </authorList>
    </citation>
    <scope>NUCLEOTIDE SEQUENCE</scope>
    <source>
        <strain evidence="1">Expedition CK06-06</strain>
    </source>
</reference>
<sequence length="266" mass="28608">EFYTDAGDGVFALAAVDEDALGINVSKWSDPGNSTPDWTTSFLSYAVTSYGPIAVADDGSTIAVIAAPSGTDAHLLLFDTDSMLVDYVASGLGFPRYVKINADGCYTAFIALSTIVVFDRDLLSVRSQISMGFTNSAMDISGDGNLLAYGWPSLRVLGWNGSSYQELWSWSPGGHYVSRIAISTDGSTIVSCWYTTSHNTIKVVVHNVGSSTPLWTYDYPMSSGVYQESAGDVDITDDGKYFVVGSWGDADNINPEVNIFQRDTIP</sequence>
<dbReference type="SUPFAM" id="SSF50969">
    <property type="entry name" value="YVTN repeat-like/Quinoprotein amine dehydrogenase"/>
    <property type="match status" value="1"/>
</dbReference>